<evidence type="ECO:0000256" key="6">
    <source>
        <dbReference type="ARBA" id="ARBA00022833"/>
    </source>
</evidence>
<dbReference type="PANTHER" id="PTHR33202:SF18">
    <property type="entry name" value="TRANSCRIPTIONAL REGULATOR FURA"/>
    <property type="match status" value="1"/>
</dbReference>
<accession>A0A2U2RL68</accession>
<dbReference type="Gene3D" id="3.30.1490.190">
    <property type="match status" value="1"/>
</dbReference>
<keyword evidence="10" id="KW-0804">Transcription</keyword>
<keyword evidence="7 12" id="KW-0408">Iron</keyword>
<evidence type="ECO:0000256" key="11">
    <source>
        <dbReference type="PIRSR" id="PIRSR602481-1"/>
    </source>
</evidence>
<keyword evidence="5 11" id="KW-0479">Metal-binding</keyword>
<dbReference type="GO" id="GO:0045892">
    <property type="term" value="P:negative regulation of DNA-templated transcription"/>
    <property type="evidence" value="ECO:0007669"/>
    <property type="project" value="TreeGrafter"/>
</dbReference>
<evidence type="ECO:0000313" key="13">
    <source>
        <dbReference type="EMBL" id="PWH06617.1"/>
    </source>
</evidence>
<evidence type="ECO:0000313" key="14">
    <source>
        <dbReference type="Proteomes" id="UP000245590"/>
    </source>
</evidence>
<dbReference type="GO" id="GO:0000976">
    <property type="term" value="F:transcription cis-regulatory region binding"/>
    <property type="evidence" value="ECO:0007669"/>
    <property type="project" value="TreeGrafter"/>
</dbReference>
<keyword evidence="9" id="KW-0238">DNA-binding</keyword>
<evidence type="ECO:0000256" key="12">
    <source>
        <dbReference type="PIRSR" id="PIRSR602481-2"/>
    </source>
</evidence>
<reference evidence="13 14" key="1">
    <citation type="submission" date="2018-05" db="EMBL/GenBank/DDBJ databases">
        <title>Brachybacterium sp. M1HQ-2T, whole genome shotgun sequence.</title>
        <authorList>
            <person name="Tuo L."/>
        </authorList>
    </citation>
    <scope>NUCLEOTIDE SEQUENCE [LARGE SCALE GENOMIC DNA]</scope>
    <source>
        <strain evidence="13 14">M1HQ-2</strain>
    </source>
</reference>
<comment type="similarity">
    <text evidence="2">Belongs to the Fur family.</text>
</comment>
<dbReference type="GO" id="GO:0005737">
    <property type="term" value="C:cytoplasm"/>
    <property type="evidence" value="ECO:0007669"/>
    <property type="project" value="UniProtKB-SubCell"/>
</dbReference>
<evidence type="ECO:0000256" key="7">
    <source>
        <dbReference type="ARBA" id="ARBA00023004"/>
    </source>
</evidence>
<proteinExistence type="inferred from homology"/>
<dbReference type="Pfam" id="PF01475">
    <property type="entry name" value="FUR"/>
    <property type="match status" value="1"/>
</dbReference>
<keyword evidence="8" id="KW-0805">Transcription regulation</keyword>
<dbReference type="InterPro" id="IPR043135">
    <property type="entry name" value="Fur_C"/>
</dbReference>
<evidence type="ECO:0000256" key="4">
    <source>
        <dbReference type="ARBA" id="ARBA00022491"/>
    </source>
</evidence>
<dbReference type="InterPro" id="IPR036390">
    <property type="entry name" value="WH_DNA-bd_sf"/>
</dbReference>
<organism evidence="13 14">
    <name type="scientific">Brachybacterium endophyticum</name>
    <dbReference type="NCBI Taxonomy" id="2182385"/>
    <lineage>
        <taxon>Bacteria</taxon>
        <taxon>Bacillati</taxon>
        <taxon>Actinomycetota</taxon>
        <taxon>Actinomycetes</taxon>
        <taxon>Micrococcales</taxon>
        <taxon>Dermabacteraceae</taxon>
        <taxon>Brachybacterium</taxon>
    </lineage>
</organism>
<dbReference type="AlphaFoldDB" id="A0A2U2RL68"/>
<dbReference type="Proteomes" id="UP000245590">
    <property type="component" value="Unassembled WGS sequence"/>
</dbReference>
<evidence type="ECO:0000256" key="3">
    <source>
        <dbReference type="ARBA" id="ARBA00022490"/>
    </source>
</evidence>
<keyword evidence="3" id="KW-0963">Cytoplasm</keyword>
<keyword evidence="4" id="KW-0678">Repressor</keyword>
<dbReference type="EMBL" id="QFKX01000002">
    <property type="protein sequence ID" value="PWH06617.1"/>
    <property type="molecule type" value="Genomic_DNA"/>
</dbReference>
<feature type="binding site" evidence="12">
    <location>
        <position position="108"/>
    </location>
    <ligand>
        <name>Fe cation</name>
        <dbReference type="ChEBI" id="CHEBI:24875"/>
    </ligand>
</feature>
<dbReference type="RefSeq" id="WP_109275212.1">
    <property type="nucleotide sequence ID" value="NZ_QFKX01000002.1"/>
</dbReference>
<dbReference type="GO" id="GO:1900376">
    <property type="term" value="P:regulation of secondary metabolite biosynthetic process"/>
    <property type="evidence" value="ECO:0007669"/>
    <property type="project" value="TreeGrafter"/>
</dbReference>
<keyword evidence="14" id="KW-1185">Reference proteome</keyword>
<feature type="binding site" evidence="11">
    <location>
        <position position="133"/>
    </location>
    <ligand>
        <name>Zn(2+)</name>
        <dbReference type="ChEBI" id="CHEBI:29105"/>
    </ligand>
</feature>
<keyword evidence="6 11" id="KW-0862">Zinc</keyword>
<dbReference type="GO" id="GO:0008270">
    <property type="term" value="F:zinc ion binding"/>
    <property type="evidence" value="ECO:0007669"/>
    <property type="project" value="TreeGrafter"/>
</dbReference>
<comment type="caution">
    <text evidence="13">The sequence shown here is derived from an EMBL/GenBank/DDBJ whole genome shotgun (WGS) entry which is preliminary data.</text>
</comment>
<evidence type="ECO:0000256" key="2">
    <source>
        <dbReference type="ARBA" id="ARBA00007957"/>
    </source>
</evidence>
<evidence type="ECO:0000256" key="5">
    <source>
        <dbReference type="ARBA" id="ARBA00022723"/>
    </source>
</evidence>
<dbReference type="PANTHER" id="PTHR33202">
    <property type="entry name" value="ZINC UPTAKE REGULATION PROTEIN"/>
    <property type="match status" value="1"/>
</dbReference>
<evidence type="ECO:0000256" key="8">
    <source>
        <dbReference type="ARBA" id="ARBA00023015"/>
    </source>
</evidence>
<dbReference type="InterPro" id="IPR036388">
    <property type="entry name" value="WH-like_DNA-bd_sf"/>
</dbReference>
<sequence length="154" mass="16442">MTTDLADDLRSAGLRVTAPRLATLAVVAERQHAEADEIAAAVRERLGTVSRQAVYDVLHALTDAGLLRRVATGARHAARYEIHRHDNHHHMVCRVCGRLEDVPCTTGEAPCLTPSDDLGFDIEVAEVLFRGVCSACRTASEPVGAPPPVGAEAS</sequence>
<comment type="cofactor">
    <cofactor evidence="11">
        <name>Zn(2+)</name>
        <dbReference type="ChEBI" id="CHEBI:29105"/>
    </cofactor>
    <text evidence="11">Binds 1 zinc ion per subunit.</text>
</comment>
<feature type="binding site" evidence="11">
    <location>
        <position position="96"/>
    </location>
    <ligand>
        <name>Zn(2+)</name>
        <dbReference type="ChEBI" id="CHEBI:29105"/>
    </ligand>
</feature>
<dbReference type="CDD" id="cd07153">
    <property type="entry name" value="Fur_like"/>
    <property type="match status" value="1"/>
</dbReference>
<dbReference type="GO" id="GO:0003700">
    <property type="term" value="F:DNA-binding transcription factor activity"/>
    <property type="evidence" value="ECO:0007669"/>
    <property type="project" value="InterPro"/>
</dbReference>
<feature type="binding site" evidence="11">
    <location>
        <position position="136"/>
    </location>
    <ligand>
        <name>Zn(2+)</name>
        <dbReference type="ChEBI" id="CHEBI:29105"/>
    </ligand>
</feature>
<dbReference type="OrthoDB" id="5242893at2"/>
<name>A0A2U2RL68_9MICO</name>
<evidence type="ECO:0000256" key="1">
    <source>
        <dbReference type="ARBA" id="ARBA00004496"/>
    </source>
</evidence>
<evidence type="ECO:0000256" key="10">
    <source>
        <dbReference type="ARBA" id="ARBA00023163"/>
    </source>
</evidence>
<protein>
    <submittedName>
        <fullName evidence="13">Transcriptional repressor</fullName>
    </submittedName>
</protein>
<evidence type="ECO:0000256" key="9">
    <source>
        <dbReference type="ARBA" id="ARBA00023125"/>
    </source>
</evidence>
<feature type="binding site" evidence="11">
    <location>
        <position position="93"/>
    </location>
    <ligand>
        <name>Zn(2+)</name>
        <dbReference type="ChEBI" id="CHEBI:29105"/>
    </ligand>
</feature>
<comment type="cofactor">
    <cofactor evidence="12">
        <name>Mn(2+)</name>
        <dbReference type="ChEBI" id="CHEBI:29035"/>
    </cofactor>
    <cofactor evidence="12">
        <name>Fe(2+)</name>
        <dbReference type="ChEBI" id="CHEBI:29033"/>
    </cofactor>
    <text evidence="12">Binds 1 Mn(2+) or Fe(2+) ion per subunit.</text>
</comment>
<dbReference type="SUPFAM" id="SSF46785">
    <property type="entry name" value="Winged helix' DNA-binding domain"/>
    <property type="match status" value="1"/>
</dbReference>
<comment type="subcellular location">
    <subcellularLocation>
        <location evidence="1">Cytoplasm</location>
    </subcellularLocation>
</comment>
<dbReference type="Gene3D" id="1.10.10.10">
    <property type="entry name" value="Winged helix-like DNA-binding domain superfamily/Winged helix DNA-binding domain"/>
    <property type="match status" value="1"/>
</dbReference>
<dbReference type="InterPro" id="IPR002481">
    <property type="entry name" value="FUR"/>
</dbReference>
<gene>
    <name evidence="13" type="ORF">DEO23_06610</name>
</gene>